<comment type="pathway">
    <text evidence="2 7 8">Cell wall biogenesis; peptidoglycan biosynthesis.</text>
</comment>
<feature type="binding site" evidence="7">
    <location>
        <begin position="129"/>
        <end position="135"/>
    </location>
    <ligand>
        <name>ATP</name>
        <dbReference type="ChEBI" id="CHEBI:30616"/>
    </ligand>
</feature>
<dbReference type="UniPathway" id="UPA00219"/>
<dbReference type="InterPro" id="IPR013221">
    <property type="entry name" value="Mur_ligase_cen"/>
</dbReference>
<evidence type="ECO:0000256" key="7">
    <source>
        <dbReference type="HAMAP-Rule" id="MF_00639"/>
    </source>
</evidence>
<dbReference type="Proteomes" id="UP000177407">
    <property type="component" value="Unassembled WGS sequence"/>
</dbReference>
<dbReference type="InterPro" id="IPR036615">
    <property type="entry name" value="Mur_ligase_C_dom_sf"/>
</dbReference>
<evidence type="ECO:0000256" key="4">
    <source>
        <dbReference type="ARBA" id="ARBA00022598"/>
    </source>
</evidence>
<sequence>MDFNNKNITVMGLGLLGRGTGLIKYLLSQGARLTVTDLKSKKMLAPSIKEVQNFYSKLKQEGKNIHKMKFILGEHRLEDFKTADFIFKTAGVPLDSIYIEEARKNEIPVLMDDALFGLESPCPVIGVTGTRGKTTTATLIYELLKETRKKVYLAGNIKGMATLPLVRKIKKDDLAVLELSSWQLQGWEDLKISPHVAVVTNIFSDHMNYYKNDFKKYLNDKAAIFKNQTKKDFLILNKNCIQSKMFAKMAKGKVIWFSAEDVPKNWKVKIVGKHNLENIAAAMAVGRLFKIPSSKIKKIVESFVGVPGRLQFIKEKNGARYYNDTTSTMPEATIAALSSLGEKAKNIILIAGGTDKNLDFKNLAQSIKNHTKGVVLLNGTATEKISQALRESGYSSPLVISKNMKEAVGSAKGMAEKGDIVLFSPASTSFGMFKNEYDRGEHFEKEISALK</sequence>
<keyword evidence="7 8" id="KW-0131">Cell cycle</keyword>
<evidence type="ECO:0000256" key="5">
    <source>
        <dbReference type="ARBA" id="ARBA00022741"/>
    </source>
</evidence>
<protein>
    <recommendedName>
        <fullName evidence="7 8">UDP-N-acetylmuramoylalanine--D-glutamate ligase</fullName>
        <ecNumber evidence="7 8">6.3.2.9</ecNumber>
    </recommendedName>
    <alternativeName>
        <fullName evidence="7">D-glutamic acid-adding enzyme</fullName>
    </alternativeName>
    <alternativeName>
        <fullName evidence="7">UDP-N-acetylmuramoyl-L-alanyl-D-glutamate synthetase</fullName>
    </alternativeName>
</protein>
<keyword evidence="7 8" id="KW-0961">Cell wall biogenesis/degradation</keyword>
<dbReference type="Pfam" id="PF02875">
    <property type="entry name" value="Mur_ligase_C"/>
    <property type="match status" value="1"/>
</dbReference>
<comment type="caution">
    <text evidence="11">The sequence shown here is derived from an EMBL/GenBank/DDBJ whole genome shotgun (WGS) entry which is preliminary data.</text>
</comment>
<evidence type="ECO:0000313" key="11">
    <source>
        <dbReference type="EMBL" id="OGF20586.1"/>
    </source>
</evidence>
<reference evidence="11 12" key="1">
    <citation type="journal article" date="2016" name="Nat. Commun.">
        <title>Thousands of microbial genomes shed light on interconnected biogeochemical processes in an aquifer system.</title>
        <authorList>
            <person name="Anantharaman K."/>
            <person name="Brown C.T."/>
            <person name="Hug L.A."/>
            <person name="Sharon I."/>
            <person name="Castelle C.J."/>
            <person name="Probst A.J."/>
            <person name="Thomas B.C."/>
            <person name="Singh A."/>
            <person name="Wilkins M.J."/>
            <person name="Karaoz U."/>
            <person name="Brodie E.L."/>
            <person name="Williams K.H."/>
            <person name="Hubbard S.S."/>
            <person name="Banfield J.F."/>
        </authorList>
    </citation>
    <scope>NUCLEOTIDE SEQUENCE [LARGE SCALE GENOMIC DNA]</scope>
</reference>
<evidence type="ECO:0000259" key="10">
    <source>
        <dbReference type="Pfam" id="PF08245"/>
    </source>
</evidence>
<comment type="similarity">
    <text evidence="7">Belongs to the MurCDEF family.</text>
</comment>
<proteinExistence type="inferred from homology"/>
<keyword evidence="5 7" id="KW-0547">Nucleotide-binding</keyword>
<dbReference type="Pfam" id="PF21799">
    <property type="entry name" value="MurD-like_N"/>
    <property type="match status" value="1"/>
</dbReference>
<dbReference type="Gene3D" id="3.90.190.20">
    <property type="entry name" value="Mur ligase, C-terminal domain"/>
    <property type="match status" value="1"/>
</dbReference>
<dbReference type="PANTHER" id="PTHR43692:SF1">
    <property type="entry name" value="UDP-N-ACETYLMURAMOYLALANINE--D-GLUTAMATE LIGASE"/>
    <property type="match status" value="1"/>
</dbReference>
<dbReference type="InterPro" id="IPR005762">
    <property type="entry name" value="MurD"/>
</dbReference>
<dbReference type="EMBL" id="MFGA01000023">
    <property type="protein sequence ID" value="OGF20586.1"/>
    <property type="molecule type" value="Genomic_DNA"/>
</dbReference>
<evidence type="ECO:0000256" key="6">
    <source>
        <dbReference type="ARBA" id="ARBA00022840"/>
    </source>
</evidence>
<name>A0A1F5S1R7_9BACT</name>
<dbReference type="GO" id="GO:0008360">
    <property type="term" value="P:regulation of cell shape"/>
    <property type="evidence" value="ECO:0007669"/>
    <property type="project" value="UniProtKB-KW"/>
</dbReference>
<dbReference type="Pfam" id="PF08245">
    <property type="entry name" value="Mur_ligase_M"/>
    <property type="match status" value="1"/>
</dbReference>
<dbReference type="GO" id="GO:0071555">
    <property type="term" value="P:cell wall organization"/>
    <property type="evidence" value="ECO:0007669"/>
    <property type="project" value="UniProtKB-KW"/>
</dbReference>
<dbReference type="GO" id="GO:0051301">
    <property type="term" value="P:cell division"/>
    <property type="evidence" value="ECO:0007669"/>
    <property type="project" value="UniProtKB-KW"/>
</dbReference>
<keyword evidence="3 7" id="KW-0963">Cytoplasm</keyword>
<dbReference type="SUPFAM" id="SSF53244">
    <property type="entry name" value="MurD-like peptide ligases, peptide-binding domain"/>
    <property type="match status" value="1"/>
</dbReference>
<comment type="subcellular location">
    <subcellularLocation>
        <location evidence="1 7 8">Cytoplasm</location>
    </subcellularLocation>
</comment>
<dbReference type="EC" id="6.3.2.9" evidence="7 8"/>
<dbReference type="PANTHER" id="PTHR43692">
    <property type="entry name" value="UDP-N-ACETYLMURAMOYLALANINE--D-GLUTAMATE LIGASE"/>
    <property type="match status" value="1"/>
</dbReference>
<evidence type="ECO:0000256" key="2">
    <source>
        <dbReference type="ARBA" id="ARBA00004752"/>
    </source>
</evidence>
<accession>A0A1F5S1R7</accession>
<dbReference type="GO" id="GO:0005524">
    <property type="term" value="F:ATP binding"/>
    <property type="evidence" value="ECO:0007669"/>
    <property type="project" value="UniProtKB-UniRule"/>
</dbReference>
<keyword evidence="7 8" id="KW-0133">Cell shape</keyword>
<dbReference type="HAMAP" id="MF_00639">
    <property type="entry name" value="MurD"/>
    <property type="match status" value="1"/>
</dbReference>
<dbReference type="NCBIfam" id="TIGR01087">
    <property type="entry name" value="murD"/>
    <property type="match status" value="1"/>
</dbReference>
<dbReference type="Gene3D" id="3.40.1190.10">
    <property type="entry name" value="Mur-like, catalytic domain"/>
    <property type="match status" value="1"/>
</dbReference>
<dbReference type="InterPro" id="IPR004101">
    <property type="entry name" value="Mur_ligase_C"/>
</dbReference>
<gene>
    <name evidence="7" type="primary">murD</name>
    <name evidence="11" type="ORF">A2257_04510</name>
</gene>
<dbReference type="GO" id="GO:0005737">
    <property type="term" value="C:cytoplasm"/>
    <property type="evidence" value="ECO:0007669"/>
    <property type="project" value="UniProtKB-SubCell"/>
</dbReference>
<evidence type="ECO:0000313" key="12">
    <source>
        <dbReference type="Proteomes" id="UP000177407"/>
    </source>
</evidence>
<comment type="function">
    <text evidence="7 8">Cell wall formation. Catalyzes the addition of glutamate to the nucleotide precursor UDP-N-acetylmuramoyl-L-alanine (UMA).</text>
</comment>
<dbReference type="GO" id="GO:0008764">
    <property type="term" value="F:UDP-N-acetylmuramoylalanine-D-glutamate ligase activity"/>
    <property type="evidence" value="ECO:0007669"/>
    <property type="project" value="UniProtKB-UniRule"/>
</dbReference>
<organism evidence="11 12">
    <name type="scientific">Candidatus Falkowbacteria bacterium RIFOXYA2_FULL_38_12</name>
    <dbReference type="NCBI Taxonomy" id="1797993"/>
    <lineage>
        <taxon>Bacteria</taxon>
        <taxon>Candidatus Falkowiibacteriota</taxon>
    </lineage>
</organism>
<evidence type="ECO:0000259" key="9">
    <source>
        <dbReference type="Pfam" id="PF02875"/>
    </source>
</evidence>
<keyword evidence="7 8" id="KW-0573">Peptidoglycan synthesis</keyword>
<dbReference type="SUPFAM" id="SSF53623">
    <property type="entry name" value="MurD-like peptide ligases, catalytic domain"/>
    <property type="match status" value="1"/>
</dbReference>
<keyword evidence="4 7" id="KW-0436">Ligase</keyword>
<dbReference type="GO" id="GO:0009252">
    <property type="term" value="P:peptidoglycan biosynthetic process"/>
    <property type="evidence" value="ECO:0007669"/>
    <property type="project" value="UniProtKB-UniRule"/>
</dbReference>
<dbReference type="AlphaFoldDB" id="A0A1F5S1R7"/>
<comment type="catalytic activity">
    <reaction evidence="7 8">
        <text>UDP-N-acetyl-alpha-D-muramoyl-L-alanine + D-glutamate + ATP = UDP-N-acetyl-alpha-D-muramoyl-L-alanyl-D-glutamate + ADP + phosphate + H(+)</text>
        <dbReference type="Rhea" id="RHEA:16429"/>
        <dbReference type="ChEBI" id="CHEBI:15378"/>
        <dbReference type="ChEBI" id="CHEBI:29986"/>
        <dbReference type="ChEBI" id="CHEBI:30616"/>
        <dbReference type="ChEBI" id="CHEBI:43474"/>
        <dbReference type="ChEBI" id="CHEBI:83898"/>
        <dbReference type="ChEBI" id="CHEBI:83900"/>
        <dbReference type="ChEBI" id="CHEBI:456216"/>
        <dbReference type="EC" id="6.3.2.9"/>
    </reaction>
</comment>
<evidence type="ECO:0000256" key="1">
    <source>
        <dbReference type="ARBA" id="ARBA00004496"/>
    </source>
</evidence>
<dbReference type="InterPro" id="IPR036565">
    <property type="entry name" value="Mur-like_cat_sf"/>
</dbReference>
<keyword evidence="6 7" id="KW-0067">ATP-binding</keyword>
<evidence type="ECO:0000256" key="3">
    <source>
        <dbReference type="ARBA" id="ARBA00022490"/>
    </source>
</evidence>
<feature type="domain" description="Mur ligase central" evidence="10">
    <location>
        <begin position="127"/>
        <end position="263"/>
    </location>
</feature>
<dbReference type="SUPFAM" id="SSF51984">
    <property type="entry name" value="MurCD N-terminal domain"/>
    <property type="match status" value="1"/>
</dbReference>
<dbReference type="Gene3D" id="3.40.50.720">
    <property type="entry name" value="NAD(P)-binding Rossmann-like Domain"/>
    <property type="match status" value="1"/>
</dbReference>
<keyword evidence="7 8" id="KW-0132">Cell division</keyword>
<feature type="domain" description="Mur ligase C-terminal" evidence="9">
    <location>
        <begin position="308"/>
        <end position="426"/>
    </location>
</feature>
<evidence type="ECO:0000256" key="8">
    <source>
        <dbReference type="RuleBase" id="RU003664"/>
    </source>
</evidence>